<dbReference type="EMBL" id="CACTIH010002331">
    <property type="protein sequence ID" value="CAA2975968.1"/>
    <property type="molecule type" value="Genomic_DNA"/>
</dbReference>
<sequence>MELAQQSRGPNQGHLATCYVNNELLLGGRQQDLVELVLCEERALVDCLLCVMEVQEEEEDDEDEDKELPDKEHKEGRDNKFVAVAGVVFVWTCYVILPPLVGRCTISITIVCPFVHLARLHVSVCVCMHESEAAAARPASSSGGGKRQKREREREHESSSPNVSRESRGSLALCQCAQSVSRHSIAHRRQLRREIKPHS</sequence>
<organism evidence="2 3">
    <name type="scientific">Olea europaea subsp. europaea</name>
    <dbReference type="NCBI Taxonomy" id="158383"/>
    <lineage>
        <taxon>Eukaryota</taxon>
        <taxon>Viridiplantae</taxon>
        <taxon>Streptophyta</taxon>
        <taxon>Embryophyta</taxon>
        <taxon>Tracheophyta</taxon>
        <taxon>Spermatophyta</taxon>
        <taxon>Magnoliopsida</taxon>
        <taxon>eudicotyledons</taxon>
        <taxon>Gunneridae</taxon>
        <taxon>Pentapetalae</taxon>
        <taxon>asterids</taxon>
        <taxon>lamiids</taxon>
        <taxon>Lamiales</taxon>
        <taxon>Oleaceae</taxon>
        <taxon>Oleeae</taxon>
        <taxon>Olea</taxon>
    </lineage>
</organism>
<accession>A0A8S0R9X0</accession>
<proteinExistence type="predicted"/>
<dbReference type="Proteomes" id="UP000594638">
    <property type="component" value="Unassembled WGS sequence"/>
</dbReference>
<reference evidence="2 3" key="1">
    <citation type="submission" date="2019-12" db="EMBL/GenBank/DDBJ databases">
        <authorList>
            <person name="Alioto T."/>
            <person name="Alioto T."/>
            <person name="Gomez Garrido J."/>
        </authorList>
    </citation>
    <scope>NUCLEOTIDE SEQUENCE [LARGE SCALE GENOMIC DNA]</scope>
</reference>
<dbReference type="AlphaFoldDB" id="A0A8S0R9X0"/>
<dbReference type="Gramene" id="OE9A100303T1">
    <property type="protein sequence ID" value="OE9A100303C1"/>
    <property type="gene ID" value="OE9A100303"/>
</dbReference>
<evidence type="ECO:0000313" key="3">
    <source>
        <dbReference type="Proteomes" id="UP000594638"/>
    </source>
</evidence>
<name>A0A8S0R9X0_OLEEU</name>
<keyword evidence="3" id="KW-1185">Reference proteome</keyword>
<gene>
    <name evidence="2" type="ORF">OLEA9_A100303</name>
</gene>
<comment type="caution">
    <text evidence="2">The sequence shown here is derived from an EMBL/GenBank/DDBJ whole genome shotgun (WGS) entry which is preliminary data.</text>
</comment>
<feature type="region of interest" description="Disordered" evidence="1">
    <location>
        <begin position="136"/>
        <end position="199"/>
    </location>
</feature>
<protein>
    <submittedName>
        <fullName evidence="2">Uncharacterized protein</fullName>
    </submittedName>
</protein>
<evidence type="ECO:0000256" key="1">
    <source>
        <dbReference type="SAM" id="MobiDB-lite"/>
    </source>
</evidence>
<evidence type="ECO:0000313" key="2">
    <source>
        <dbReference type="EMBL" id="CAA2975968.1"/>
    </source>
</evidence>